<keyword evidence="4" id="KW-1185">Reference proteome</keyword>
<dbReference type="InterPro" id="IPR029062">
    <property type="entry name" value="Class_I_gatase-like"/>
</dbReference>
<keyword evidence="1" id="KW-0472">Membrane</keyword>
<dbReference type="GO" id="GO:0006355">
    <property type="term" value="P:regulation of DNA-templated transcription"/>
    <property type="evidence" value="ECO:0007669"/>
    <property type="project" value="TreeGrafter"/>
</dbReference>
<keyword evidence="1" id="KW-1133">Transmembrane helix</keyword>
<dbReference type="Gene3D" id="3.40.50.880">
    <property type="match status" value="1"/>
</dbReference>
<evidence type="ECO:0000256" key="1">
    <source>
        <dbReference type="SAM" id="Phobius"/>
    </source>
</evidence>
<dbReference type="Pfam" id="PF01965">
    <property type="entry name" value="DJ-1_PfpI"/>
    <property type="match status" value="1"/>
</dbReference>
<organism evidence="3 4">
    <name type="scientific">Leptospira brenneri</name>
    <dbReference type="NCBI Taxonomy" id="2023182"/>
    <lineage>
        <taxon>Bacteria</taxon>
        <taxon>Pseudomonadati</taxon>
        <taxon>Spirochaetota</taxon>
        <taxon>Spirochaetia</taxon>
        <taxon>Leptospirales</taxon>
        <taxon>Leptospiraceae</taxon>
        <taxon>Leptospira</taxon>
    </lineage>
</organism>
<dbReference type="AlphaFoldDB" id="A0A2M9XZ35"/>
<reference evidence="3" key="1">
    <citation type="journal article" date="2019" name="PLoS Negl. Trop. Dis.">
        <title>Revisiting the worldwide diversity of Leptospira species in the environment.</title>
        <authorList>
            <person name="Vincent A.T."/>
            <person name="Schiettekatte O."/>
            <person name="Bourhy P."/>
            <person name="Veyrier F.J."/>
            <person name="Picardeau M."/>
        </authorList>
    </citation>
    <scope>NUCLEOTIDE SEQUENCE [LARGE SCALE GENOMIC DNA]</scope>
    <source>
        <strain evidence="3">201800277</strain>
    </source>
</reference>
<dbReference type="InterPro" id="IPR052158">
    <property type="entry name" value="INH-QAR"/>
</dbReference>
<evidence type="ECO:0000259" key="2">
    <source>
        <dbReference type="Pfam" id="PF01965"/>
    </source>
</evidence>
<keyword evidence="1" id="KW-0812">Transmembrane</keyword>
<name>A0A2M9XZ35_9LEPT</name>
<dbReference type="SUPFAM" id="SSF52317">
    <property type="entry name" value="Class I glutamine amidotransferase-like"/>
    <property type="match status" value="1"/>
</dbReference>
<dbReference type="OrthoDB" id="6382410at2"/>
<comment type="caution">
    <text evidence="3">The sequence shown here is derived from an EMBL/GenBank/DDBJ whole genome shotgun (WGS) entry which is preliminary data.</text>
</comment>
<proteinExistence type="predicted"/>
<sequence>MNQLSIRVSQQTQIHKSKFQTVVWIFVFIFGSSHSQVFANPKLSGNNHLAKLSIKPTHKKPVIVVIGENQYTELTDFIVPYGVLKRAEISEIYAIAPNRGKINMFPSLSIEIDTSINDFELLHPEGADLVIVPAIHNAENITIIKWIQKQYRTGATIVGICDGVWTLGHAGLLKNRKATGHWYSKENLKKSFSDTEWIQNERYIQDEKIITTTGVTASIPISLGLVESIAGKNKTERIAKDLGVADWSPKHNSSEFNFDWNQYLATAKNLVSFWNYETIGISIYDGMDEISLALIADSYSRTYKSKAIAITNHKDSILTKSKIRFLSEHKETNQNDLSMLIEVPSDTKAFEELEKTLTRIQERYGNDTMRFVANQLEFSIQEFFIMSPSKKDLRKN</sequence>
<dbReference type="Proteomes" id="UP000297891">
    <property type="component" value="Unassembled WGS sequence"/>
</dbReference>
<dbReference type="RefSeq" id="WP_100791753.1">
    <property type="nucleotide sequence ID" value="NZ_NPDQ01000007.1"/>
</dbReference>
<dbReference type="InterPro" id="IPR002818">
    <property type="entry name" value="DJ-1/PfpI"/>
</dbReference>
<dbReference type="PANTHER" id="PTHR43130">
    <property type="entry name" value="ARAC-FAMILY TRANSCRIPTIONAL REGULATOR"/>
    <property type="match status" value="1"/>
</dbReference>
<feature type="domain" description="DJ-1/PfpI" evidence="2">
    <location>
        <begin position="63"/>
        <end position="227"/>
    </location>
</feature>
<evidence type="ECO:0000313" key="4">
    <source>
        <dbReference type="Proteomes" id="UP000297891"/>
    </source>
</evidence>
<dbReference type="EMBL" id="RQFP01000001">
    <property type="protein sequence ID" value="TGK95542.1"/>
    <property type="molecule type" value="Genomic_DNA"/>
</dbReference>
<dbReference type="PANTHER" id="PTHR43130:SF2">
    <property type="entry name" value="DJ-1_PFPI DOMAIN-CONTAINING PROTEIN"/>
    <property type="match status" value="1"/>
</dbReference>
<evidence type="ECO:0000313" key="3">
    <source>
        <dbReference type="EMBL" id="TGK95542.1"/>
    </source>
</evidence>
<protein>
    <submittedName>
        <fullName evidence="3">DJ-1/PfpI family protein</fullName>
    </submittedName>
</protein>
<feature type="transmembrane region" description="Helical" evidence="1">
    <location>
        <begin position="21"/>
        <end position="39"/>
    </location>
</feature>
<accession>A0A2M9XZ35</accession>
<gene>
    <name evidence="3" type="ORF">EHQ30_02565</name>
</gene>